<organism evidence="4 6">
    <name type="scientific">Pogona vitticeps</name>
    <name type="common">central bearded dragon</name>
    <dbReference type="NCBI Taxonomy" id="103695"/>
    <lineage>
        <taxon>Eukaryota</taxon>
        <taxon>Metazoa</taxon>
        <taxon>Chordata</taxon>
        <taxon>Craniata</taxon>
        <taxon>Vertebrata</taxon>
        <taxon>Euteleostomi</taxon>
        <taxon>Lepidosauria</taxon>
        <taxon>Squamata</taxon>
        <taxon>Bifurcata</taxon>
        <taxon>Unidentata</taxon>
        <taxon>Episquamata</taxon>
        <taxon>Toxicofera</taxon>
        <taxon>Iguania</taxon>
        <taxon>Acrodonta</taxon>
        <taxon>Agamidae</taxon>
        <taxon>Amphibolurinae</taxon>
        <taxon>Pogona</taxon>
    </lineage>
</organism>
<name>A0ABM5EYN4_9SAUR</name>
<feature type="domain" description="Maestro/Maestro-like HEAT-repeats" evidence="3">
    <location>
        <begin position="270"/>
        <end position="367"/>
    </location>
</feature>
<dbReference type="Gene3D" id="1.25.10.10">
    <property type="entry name" value="Leucine-rich Repeat Variant"/>
    <property type="match status" value="1"/>
</dbReference>
<proteinExistence type="predicted"/>
<sequence length="385" mass="43331">MESALCDLQAEVPPDPVGASARLAKIPGLLDLFCSHLPTTMQYGLEEVLMEAISTLAHQHLDTIVSHLLRQWLPLASGTSRIWRHLGGDPSLALLILPKLLSFMTQLSILGTISCPGREELEEEVWEKHFKATCAMYEVLLGLHMEVMVQSVFPQLLYCLPEQVKSWGSFGDPATRPEGLRMLTRCLLQTGMLKGVLIQRVLPWMQSESPKLRLLGTTILAEVIPLSGKGKIQLRAFLPVLKESAEDQQPDICLMALRSLGRLLFWAPVEEDDCVREAAFHLFVVLATWAKWECLDFFVEQVKKNLVPLLVHQSDPNRKVLEACRGAFPLALDFVAGKRLQQLYKRREISSTKIILDLCQQLVSQNKREPFGLGERGRGRDRPLN</sequence>
<evidence type="ECO:0000259" key="3">
    <source>
        <dbReference type="Pfam" id="PF23227"/>
    </source>
</evidence>
<dbReference type="SUPFAM" id="SSF48371">
    <property type="entry name" value="ARM repeat"/>
    <property type="match status" value="1"/>
</dbReference>
<dbReference type="Proteomes" id="UP001652642">
    <property type="component" value="Chromosome 1"/>
</dbReference>
<evidence type="ECO:0000313" key="5">
    <source>
        <dbReference type="RefSeq" id="XP_072838254.1"/>
    </source>
</evidence>
<accession>A0ABM5EYN4</accession>
<gene>
    <name evidence="5 6" type="primary">LOC110084754</name>
</gene>
<dbReference type="InterPro" id="IPR011989">
    <property type="entry name" value="ARM-like"/>
</dbReference>
<keyword evidence="1" id="KW-0677">Repeat</keyword>
<evidence type="ECO:0000259" key="2">
    <source>
        <dbReference type="Pfam" id="PF21047"/>
    </source>
</evidence>
<dbReference type="InterPro" id="IPR045206">
    <property type="entry name" value="Maestro_heat-like_prot"/>
</dbReference>
<evidence type="ECO:0000313" key="4">
    <source>
        <dbReference type="Proteomes" id="UP001652642"/>
    </source>
</evidence>
<dbReference type="InterPro" id="IPR016024">
    <property type="entry name" value="ARM-type_fold"/>
</dbReference>
<protein>
    <submittedName>
        <fullName evidence="5 6">Maestro heat-like repeat-containing protein family member 2B isoform X1</fullName>
    </submittedName>
</protein>
<dbReference type="PANTHER" id="PTHR23120:SF22">
    <property type="entry name" value="MAESTRO HEAT-LIKE REPEAT-CONTAINING PROTEIN FAMILY MEMBER 2B"/>
    <property type="match status" value="1"/>
</dbReference>
<evidence type="ECO:0000313" key="6">
    <source>
        <dbReference type="RefSeq" id="XP_072838260.1"/>
    </source>
</evidence>
<reference evidence="4 5" key="1">
    <citation type="submission" date="2025-05" db="UniProtKB">
        <authorList>
            <consortium name="RefSeq"/>
        </authorList>
    </citation>
    <scope>NUCLEOTIDE SEQUENCE [LARGE SCALE GENOMIC DNA]</scope>
</reference>
<dbReference type="Pfam" id="PF23227">
    <property type="entry name" value="HEAT_MROH2B_C"/>
    <property type="match status" value="1"/>
</dbReference>
<dbReference type="InterPro" id="IPR048465">
    <property type="entry name" value="Maestro-like_HEAT"/>
</dbReference>
<dbReference type="PANTHER" id="PTHR23120">
    <property type="entry name" value="MAESTRO-RELATED HEAT DOMAIN-CONTAINING"/>
    <property type="match status" value="1"/>
</dbReference>
<dbReference type="RefSeq" id="XP_072838254.1">
    <property type="nucleotide sequence ID" value="XM_072982153.1"/>
</dbReference>
<dbReference type="RefSeq" id="XP_072838260.1">
    <property type="nucleotide sequence ID" value="XM_072982159.1"/>
</dbReference>
<feature type="domain" description="Maestro-like HEAT-repeats" evidence="2">
    <location>
        <begin position="20"/>
        <end position="97"/>
    </location>
</feature>
<keyword evidence="4" id="KW-1185">Reference proteome</keyword>
<dbReference type="GeneID" id="110084754"/>
<dbReference type="InterPro" id="IPR055406">
    <property type="entry name" value="HEAT_Maestro"/>
</dbReference>
<dbReference type="Pfam" id="PF21047">
    <property type="entry name" value="HEAT_Maestro"/>
    <property type="match status" value="1"/>
</dbReference>
<evidence type="ECO:0000256" key="1">
    <source>
        <dbReference type="ARBA" id="ARBA00022737"/>
    </source>
</evidence>